<keyword evidence="2" id="KW-1185">Reference proteome</keyword>
<reference evidence="1 2" key="1">
    <citation type="submission" date="2016-06" db="EMBL/GenBank/DDBJ databases">
        <title>Insight into the functional genes involving in sulfur oxidation in Pearl River water.</title>
        <authorList>
            <person name="Luo J."/>
            <person name="Tan X."/>
            <person name="Lin W."/>
        </authorList>
    </citation>
    <scope>NUCLEOTIDE SEQUENCE [LARGE SCALE GENOMIC DNA]</scope>
    <source>
        <strain evidence="1 2">LS2</strain>
    </source>
</reference>
<sequence length="230" mass="25983">MRLHRITLNPRSKAARRDLADPYQMHATLCRAFFPEHTPSRPGALLWRLEPETDRDGRPRVLIQSQVPPEWSPLYESGWLAVAEPGIDLVQKLSLDTLSAGQVFRFRLRANPCKTLHGKRLGLLHLDAQHDWLARKGQQHGFSVPSANTPDYFDFLDSPKGRAYPDVRVSQDQMLVGRRHDGRTIRVFSVLYEGRLVVSDPAQFRAAIQKGIGHAKVMGLGLLSVVPSQR</sequence>
<evidence type="ECO:0000313" key="1">
    <source>
        <dbReference type="EMBL" id="ANJ67342.1"/>
    </source>
</evidence>
<dbReference type="EMBL" id="CP016027">
    <property type="protein sequence ID" value="ANJ67342.1"/>
    <property type="molecule type" value="Genomic_DNA"/>
</dbReference>
<dbReference type="Pfam" id="PF08798">
    <property type="entry name" value="CRISPR_assoc"/>
    <property type="match status" value="1"/>
</dbReference>
<dbReference type="STRING" id="1860122.A9404_08075"/>
<dbReference type="InterPro" id="IPR010179">
    <property type="entry name" value="CRISPR-assoc_prot_Cse3"/>
</dbReference>
<dbReference type="AlphaFoldDB" id="A0A191ZHL2"/>
<dbReference type="NCBIfam" id="TIGR01907">
    <property type="entry name" value="casE_Cse3"/>
    <property type="match status" value="1"/>
</dbReference>
<evidence type="ECO:0000313" key="2">
    <source>
        <dbReference type="Proteomes" id="UP000078596"/>
    </source>
</evidence>
<accession>A0A191ZHL2</accession>
<dbReference type="Gene3D" id="3.30.70.1200">
    <property type="entry name" value="Crispr-associated protein, domain 1"/>
    <property type="match status" value="1"/>
</dbReference>
<organism evidence="1 2">
    <name type="scientific">Halothiobacillus diazotrophicus</name>
    <dbReference type="NCBI Taxonomy" id="1860122"/>
    <lineage>
        <taxon>Bacteria</taxon>
        <taxon>Pseudomonadati</taxon>
        <taxon>Pseudomonadota</taxon>
        <taxon>Gammaproteobacteria</taxon>
        <taxon>Chromatiales</taxon>
        <taxon>Halothiobacillaceae</taxon>
        <taxon>Halothiobacillus</taxon>
    </lineage>
</organism>
<protein>
    <submittedName>
        <fullName evidence="1">Type I-E CRISPR-associated protein Cas6/Cse3/CasE</fullName>
    </submittedName>
</protein>
<proteinExistence type="predicted"/>
<dbReference type="Gene3D" id="3.30.70.1210">
    <property type="entry name" value="Crispr-associated protein, domain 2"/>
    <property type="match status" value="1"/>
</dbReference>
<dbReference type="CDD" id="cd09727">
    <property type="entry name" value="Cas6_I-E"/>
    <property type="match status" value="1"/>
</dbReference>
<dbReference type="SMART" id="SM01101">
    <property type="entry name" value="CRISPR_assoc"/>
    <property type="match status" value="1"/>
</dbReference>
<name>A0A191ZHL2_9GAMM</name>
<dbReference type="OrthoDB" id="9795689at2"/>
<dbReference type="SUPFAM" id="SSF117987">
    <property type="entry name" value="CRISPR-associated protein"/>
    <property type="match status" value="2"/>
</dbReference>
<gene>
    <name evidence="1" type="ORF">A9404_08075</name>
</gene>
<dbReference type="RefSeq" id="WP_066100012.1">
    <property type="nucleotide sequence ID" value="NZ_CP016027.1"/>
</dbReference>
<dbReference type="KEGG" id="haz:A9404_08075"/>
<dbReference type="Proteomes" id="UP000078596">
    <property type="component" value="Chromosome"/>
</dbReference>